<reference evidence="2 4" key="2">
    <citation type="submission" date="2016-10" db="EMBL/GenBank/DDBJ databases">
        <authorList>
            <person name="Varghese N."/>
            <person name="Submissions S."/>
        </authorList>
    </citation>
    <scope>NUCLEOTIDE SEQUENCE [LARGE SCALE GENOMIC DNA]</scope>
    <source>
        <strain evidence="2 4">CGMCC 1.7071</strain>
    </source>
</reference>
<gene>
    <name evidence="1" type="ORF">RTCCBAU85039_0296</name>
    <name evidence="2" type="ORF">SAMN05216228_1003303</name>
</gene>
<reference evidence="1" key="3">
    <citation type="submission" date="2016-10" db="EMBL/GenBank/DDBJ databases">
        <authorList>
            <person name="de Groot N.N."/>
        </authorList>
    </citation>
    <scope>NUCLEOTIDE SEQUENCE [LARGE SCALE GENOMIC DNA]</scope>
    <source>
        <strain evidence="1">CCBAU85039</strain>
    </source>
</reference>
<dbReference type="AlphaFoldDB" id="A0A1H8FHE3"/>
<dbReference type="Proteomes" id="UP000183063">
    <property type="component" value="Unassembled WGS sequence"/>
</dbReference>
<keyword evidence="4" id="KW-1185">Reference proteome</keyword>
<proteinExistence type="predicted"/>
<dbReference type="Proteomes" id="UP000198939">
    <property type="component" value="Unassembled WGS sequence"/>
</dbReference>
<reference evidence="3" key="1">
    <citation type="submission" date="2016-10" db="EMBL/GenBank/DDBJ databases">
        <authorList>
            <person name="Wibberg D."/>
        </authorList>
    </citation>
    <scope>NUCLEOTIDE SEQUENCE [LARGE SCALE GENOMIC DNA]</scope>
</reference>
<sequence>MEFSQAGHEIKYFVFRRVVTGVIFLGCLDDNIDHIREAATAAASFFHGVVYLCRHDELPTVLLEKFVDDFPDFVISYVVAAADKHGVIPNMTFTIVFSAKEDGKCQEKIERWTRPFVASCENEEEALQV</sequence>
<dbReference type="EMBL" id="FNXB01000001">
    <property type="protein sequence ID" value="SEH42217.1"/>
    <property type="molecule type" value="Genomic_DNA"/>
</dbReference>
<organism evidence="1 3">
    <name type="scientific">Rhizobium tibeticum</name>
    <dbReference type="NCBI Taxonomy" id="501024"/>
    <lineage>
        <taxon>Bacteria</taxon>
        <taxon>Pseudomonadati</taxon>
        <taxon>Pseudomonadota</taxon>
        <taxon>Alphaproteobacteria</taxon>
        <taxon>Hyphomicrobiales</taxon>
        <taxon>Rhizobiaceae</taxon>
        <taxon>Rhizobium/Agrobacterium group</taxon>
        <taxon>Rhizobium</taxon>
    </lineage>
</organism>
<protein>
    <submittedName>
        <fullName evidence="1">Uncharacterized protein</fullName>
    </submittedName>
</protein>
<evidence type="ECO:0000313" key="4">
    <source>
        <dbReference type="Proteomes" id="UP000198939"/>
    </source>
</evidence>
<accession>A0A1H8FHE3</accession>
<evidence type="ECO:0000313" key="1">
    <source>
        <dbReference type="EMBL" id="SEH42217.1"/>
    </source>
</evidence>
<dbReference type="EMBL" id="FOCV01000003">
    <property type="protein sequence ID" value="SEN30924.1"/>
    <property type="molecule type" value="Genomic_DNA"/>
</dbReference>
<name>A0A1H8FHE3_9HYPH</name>
<evidence type="ECO:0000313" key="2">
    <source>
        <dbReference type="EMBL" id="SEN30924.1"/>
    </source>
</evidence>
<evidence type="ECO:0000313" key="3">
    <source>
        <dbReference type="Proteomes" id="UP000183063"/>
    </source>
</evidence>